<dbReference type="RefSeq" id="WP_243923753.1">
    <property type="nucleotide sequence ID" value="NZ_JALHLG010000047.1"/>
</dbReference>
<sequence length="92" mass="9925">MPAGTMPPASAVAASNVLSALPLARAFPRPFINSSLPSSKPDAAPNLFANAKRLQLLLVRFDDGARLYSCTDAKKVPWRAFSRIWRRGSAKA</sequence>
<reference evidence="1 2" key="1">
    <citation type="submission" date="2022-04" db="EMBL/GenBank/DDBJ databases">
        <title>Identification of a novel bacterium isolated from mangrove sediments.</title>
        <authorList>
            <person name="Pan X."/>
        </authorList>
    </citation>
    <scope>NUCLEOTIDE SEQUENCE [LARGE SCALE GENOMIC DNA]</scope>
    <source>
        <strain evidence="1 2">B2638</strain>
    </source>
</reference>
<name>A0ABT0BUT9_9SPHN</name>
<proteinExistence type="predicted"/>
<organism evidence="1 2">
    <name type="scientific">Novosphingobium beihaiensis</name>
    <dbReference type="NCBI Taxonomy" id="2930389"/>
    <lineage>
        <taxon>Bacteria</taxon>
        <taxon>Pseudomonadati</taxon>
        <taxon>Pseudomonadota</taxon>
        <taxon>Alphaproteobacteria</taxon>
        <taxon>Sphingomonadales</taxon>
        <taxon>Sphingomonadaceae</taxon>
        <taxon>Novosphingobium</taxon>
    </lineage>
</organism>
<keyword evidence="2" id="KW-1185">Reference proteome</keyword>
<accession>A0ABT0BUT9</accession>
<evidence type="ECO:0000313" key="2">
    <source>
        <dbReference type="Proteomes" id="UP001202281"/>
    </source>
</evidence>
<evidence type="ECO:0000313" key="1">
    <source>
        <dbReference type="EMBL" id="MCJ2188816.1"/>
    </source>
</evidence>
<gene>
    <name evidence="1" type="ORF">MTR66_18590</name>
</gene>
<comment type="caution">
    <text evidence="1">The sequence shown here is derived from an EMBL/GenBank/DDBJ whole genome shotgun (WGS) entry which is preliminary data.</text>
</comment>
<dbReference type="Proteomes" id="UP001202281">
    <property type="component" value="Unassembled WGS sequence"/>
</dbReference>
<protein>
    <submittedName>
        <fullName evidence="1">Uncharacterized protein</fullName>
    </submittedName>
</protein>
<dbReference type="EMBL" id="JALHLG010000047">
    <property type="protein sequence ID" value="MCJ2188816.1"/>
    <property type="molecule type" value="Genomic_DNA"/>
</dbReference>